<proteinExistence type="predicted"/>
<organism evidence="1 2">
    <name type="scientific">Paraburkholderia graminis</name>
    <dbReference type="NCBI Taxonomy" id="60548"/>
    <lineage>
        <taxon>Bacteria</taxon>
        <taxon>Pseudomonadati</taxon>
        <taxon>Pseudomonadota</taxon>
        <taxon>Betaproteobacteria</taxon>
        <taxon>Burkholderiales</taxon>
        <taxon>Burkholderiaceae</taxon>
        <taxon>Paraburkholderia</taxon>
    </lineage>
</organism>
<dbReference type="EMBL" id="JAVIZN010000003">
    <property type="protein sequence ID" value="MDR6208107.1"/>
    <property type="molecule type" value="Genomic_DNA"/>
</dbReference>
<name>A0ABD5CS62_9BURK</name>
<dbReference type="RefSeq" id="WP_310035557.1">
    <property type="nucleotide sequence ID" value="NZ_JAVIZN010000003.1"/>
</dbReference>
<sequence>MEKLTLAGNASISATPGLQKAAQGIDSNLAPAYFARPRGELATSVHRSNHREPMQVGGLM</sequence>
<evidence type="ECO:0000313" key="1">
    <source>
        <dbReference type="EMBL" id="MDR6208107.1"/>
    </source>
</evidence>
<comment type="caution">
    <text evidence="1">The sequence shown here is derived from an EMBL/GenBank/DDBJ whole genome shotgun (WGS) entry which is preliminary data.</text>
</comment>
<reference evidence="1 2" key="1">
    <citation type="submission" date="2023-08" db="EMBL/GenBank/DDBJ databases">
        <title>Genome sequencing of plant associated microbes to promote plant fitness in Sorghum bicolor and Oryza sativa.</title>
        <authorList>
            <person name="Coleman-Derr D."/>
        </authorList>
    </citation>
    <scope>NUCLEOTIDE SEQUENCE [LARGE SCALE GENOMIC DNA]</scope>
    <source>
        <strain evidence="1 2">SLBN-33</strain>
    </source>
</reference>
<evidence type="ECO:0000313" key="2">
    <source>
        <dbReference type="Proteomes" id="UP001245184"/>
    </source>
</evidence>
<gene>
    <name evidence="1" type="ORF">QF025_006908</name>
</gene>
<dbReference type="AlphaFoldDB" id="A0ABD5CS62"/>
<protein>
    <submittedName>
        <fullName evidence="1">Uncharacterized protein</fullName>
    </submittedName>
</protein>
<dbReference type="Proteomes" id="UP001245184">
    <property type="component" value="Unassembled WGS sequence"/>
</dbReference>
<accession>A0ABD5CS62</accession>